<keyword evidence="2" id="KW-1003">Cell membrane</keyword>
<keyword evidence="6 10" id="KW-1133">Transmembrane helix</keyword>
<dbReference type="PANTHER" id="PTHR21137">
    <property type="entry name" value="ODORANT RECEPTOR"/>
    <property type="match status" value="1"/>
</dbReference>
<evidence type="ECO:0000256" key="7">
    <source>
        <dbReference type="ARBA" id="ARBA00023136"/>
    </source>
</evidence>
<reference evidence="11" key="2">
    <citation type="submission" date="2018-01" db="EMBL/GenBank/DDBJ databases">
        <authorList>
            <person name="Gaut B.S."/>
            <person name="Morton B.R."/>
            <person name="Clegg M.T."/>
            <person name="Duvall M.R."/>
        </authorList>
    </citation>
    <scope>NUCLEOTIDE SEQUENCE</scope>
    <source>
        <strain evidence="11">CchlOR132</strain>
    </source>
</reference>
<evidence type="ECO:0000256" key="1">
    <source>
        <dbReference type="ARBA" id="ARBA00004651"/>
    </source>
</evidence>
<dbReference type="AlphaFoldDB" id="A0A346D480"/>
<sequence length="249" mass="29103">MTADLKNVRELHQWNRRILSIGGMWPMEPSFIKFYIGFVYFVLHLIMALGDFVNVFGDMTLMIANLSETSVQGMVGVKMLVLRHSVTLTKIIKQVEDGARGENYRDSREQMLYLEYNKIGRRFFRVLGYLAFSTVLMYHLKPFEDVIKAAIYNETTPFILPYRMRLFFNISDTRTYALVYISESPMFYYYYCHTISVCFFCTLIVHVAGELSVLAHRIRSINEFNSSNDFNDPKIAFRDVAIKHQQIIG</sequence>
<keyword evidence="4 10" id="KW-0812">Transmembrane</keyword>
<dbReference type="InterPro" id="IPR004117">
    <property type="entry name" value="7tm6_olfct_rcpt"/>
</dbReference>
<dbReference type="EMBL" id="MG859422">
    <property type="protein sequence ID" value="AXM05250.1"/>
    <property type="molecule type" value="mRNA"/>
</dbReference>
<protein>
    <submittedName>
        <fullName evidence="11">Odorant receptor</fullName>
    </submittedName>
</protein>
<proteinExistence type="evidence at transcript level"/>
<keyword evidence="5" id="KW-0552">Olfaction</keyword>
<dbReference type="GO" id="GO:0007165">
    <property type="term" value="P:signal transduction"/>
    <property type="evidence" value="ECO:0007669"/>
    <property type="project" value="UniProtKB-KW"/>
</dbReference>
<feature type="transmembrane region" description="Helical" evidence="10">
    <location>
        <begin position="34"/>
        <end position="56"/>
    </location>
</feature>
<comment type="subcellular location">
    <subcellularLocation>
        <location evidence="1">Cell membrane</location>
        <topology evidence="1">Multi-pass membrane protein</topology>
    </subcellularLocation>
</comment>
<reference evidence="11" key="1">
    <citation type="journal article" date="2018" name="Insect Mol. Biol.">
        <title>An odorant receptor mediates the attractiveness of cis-jasmone to Campoletis chlorideae, the endoparasitoid of Helicoverpa armigera.</title>
        <authorList>
            <person name="Sun Y.L."/>
            <person name="Dong J.F."/>
            <person name="Ning C."/>
            <person name="Ding P.P."/>
            <person name="Huang L.Q."/>
            <person name="Sun J.G."/>
            <person name="Wang C.Z."/>
        </authorList>
    </citation>
    <scope>NUCLEOTIDE SEQUENCE</scope>
    <source>
        <strain evidence="11">CchlOR132</strain>
    </source>
</reference>
<evidence type="ECO:0000256" key="9">
    <source>
        <dbReference type="ARBA" id="ARBA00023224"/>
    </source>
</evidence>
<dbReference type="GO" id="GO:0005549">
    <property type="term" value="F:odorant binding"/>
    <property type="evidence" value="ECO:0007669"/>
    <property type="project" value="InterPro"/>
</dbReference>
<evidence type="ECO:0000256" key="2">
    <source>
        <dbReference type="ARBA" id="ARBA00022475"/>
    </source>
</evidence>
<feature type="transmembrane region" description="Helical" evidence="10">
    <location>
        <begin position="188"/>
        <end position="209"/>
    </location>
</feature>
<evidence type="ECO:0000256" key="3">
    <source>
        <dbReference type="ARBA" id="ARBA00022606"/>
    </source>
</evidence>
<accession>A0A346D480</accession>
<keyword evidence="8 11" id="KW-0675">Receptor</keyword>
<evidence type="ECO:0000256" key="8">
    <source>
        <dbReference type="ARBA" id="ARBA00023170"/>
    </source>
</evidence>
<dbReference type="GO" id="GO:0004984">
    <property type="term" value="F:olfactory receptor activity"/>
    <property type="evidence" value="ECO:0007669"/>
    <property type="project" value="InterPro"/>
</dbReference>
<feature type="transmembrane region" description="Helical" evidence="10">
    <location>
        <begin position="123"/>
        <end position="140"/>
    </location>
</feature>
<evidence type="ECO:0000256" key="4">
    <source>
        <dbReference type="ARBA" id="ARBA00022692"/>
    </source>
</evidence>
<dbReference type="GO" id="GO:0005886">
    <property type="term" value="C:plasma membrane"/>
    <property type="evidence" value="ECO:0007669"/>
    <property type="project" value="UniProtKB-SubCell"/>
</dbReference>
<name>A0A346D480_9HYME</name>
<organism evidence="11">
    <name type="scientific">Campoletis chlorideae</name>
    <dbReference type="NCBI Taxonomy" id="219166"/>
    <lineage>
        <taxon>Eukaryota</taxon>
        <taxon>Metazoa</taxon>
        <taxon>Ecdysozoa</taxon>
        <taxon>Arthropoda</taxon>
        <taxon>Hexapoda</taxon>
        <taxon>Insecta</taxon>
        <taxon>Pterygota</taxon>
        <taxon>Neoptera</taxon>
        <taxon>Endopterygota</taxon>
        <taxon>Hymenoptera</taxon>
        <taxon>Apocrita</taxon>
        <taxon>Ichneumonoidea</taxon>
        <taxon>Ichneumonidae</taxon>
        <taxon>Campopleginae</taxon>
        <taxon>Dusona group</taxon>
        <taxon>Campoletis</taxon>
    </lineage>
</organism>
<evidence type="ECO:0000256" key="10">
    <source>
        <dbReference type="SAM" id="Phobius"/>
    </source>
</evidence>
<keyword evidence="3" id="KW-0716">Sensory transduction</keyword>
<evidence type="ECO:0000256" key="6">
    <source>
        <dbReference type="ARBA" id="ARBA00022989"/>
    </source>
</evidence>
<keyword evidence="9" id="KW-0807">Transducer</keyword>
<evidence type="ECO:0000313" key="11">
    <source>
        <dbReference type="EMBL" id="AXM05250.1"/>
    </source>
</evidence>
<dbReference type="PANTHER" id="PTHR21137:SF35">
    <property type="entry name" value="ODORANT RECEPTOR 19A-RELATED"/>
    <property type="match status" value="1"/>
</dbReference>
<keyword evidence="7 10" id="KW-0472">Membrane</keyword>
<evidence type="ECO:0000256" key="5">
    <source>
        <dbReference type="ARBA" id="ARBA00022725"/>
    </source>
</evidence>